<evidence type="ECO:0000313" key="2">
    <source>
        <dbReference type="Proteomes" id="UP000672097"/>
    </source>
</evidence>
<organism evidence="1 2">
    <name type="scientific">Ideonella paludis</name>
    <dbReference type="NCBI Taxonomy" id="1233411"/>
    <lineage>
        <taxon>Bacteria</taxon>
        <taxon>Pseudomonadati</taxon>
        <taxon>Pseudomonadota</taxon>
        <taxon>Betaproteobacteria</taxon>
        <taxon>Burkholderiales</taxon>
        <taxon>Sphaerotilaceae</taxon>
        <taxon>Ideonella</taxon>
    </lineage>
</organism>
<comment type="caution">
    <text evidence="1">The sequence shown here is derived from an EMBL/GenBank/DDBJ whole genome shotgun (WGS) entry which is preliminary data.</text>
</comment>
<dbReference type="Proteomes" id="UP000672097">
    <property type="component" value="Unassembled WGS sequence"/>
</dbReference>
<evidence type="ECO:0000313" key="1">
    <source>
        <dbReference type="EMBL" id="MBQ0936095.1"/>
    </source>
</evidence>
<protein>
    <submittedName>
        <fullName evidence="1">Uncharacterized protein</fullName>
    </submittedName>
</protein>
<dbReference type="EMBL" id="JAGQDG010000004">
    <property type="protein sequence ID" value="MBQ0936095.1"/>
    <property type="molecule type" value="Genomic_DNA"/>
</dbReference>
<dbReference type="RefSeq" id="WP_210809404.1">
    <property type="nucleotide sequence ID" value="NZ_JAGQDG010000004.1"/>
</dbReference>
<name>A0ABS5DY69_9BURK</name>
<keyword evidence="2" id="KW-1185">Reference proteome</keyword>
<reference evidence="1 2" key="1">
    <citation type="submission" date="2021-04" db="EMBL/GenBank/DDBJ databases">
        <title>The genome sequence of type strain Ideonella paludis KCTC 32238.</title>
        <authorList>
            <person name="Liu Y."/>
        </authorList>
    </citation>
    <scope>NUCLEOTIDE SEQUENCE [LARGE SCALE GENOMIC DNA]</scope>
    <source>
        <strain evidence="1 2">KCTC 32238</strain>
    </source>
</reference>
<accession>A0ABS5DY69</accession>
<proteinExistence type="predicted"/>
<sequence>MNAQALVLSSVSARITAFLGASLLSLCVLTGIDTLAARDYAAAVAAHSGSSSTWQVAETQTVVVTAKRLSSI</sequence>
<gene>
    <name evidence="1" type="ORF">KAK11_12220</name>
</gene>